<dbReference type="InterPro" id="IPR012373">
    <property type="entry name" value="Ferrdict_sens_TM"/>
</dbReference>
<dbReference type="AlphaFoldDB" id="A0A8J3D7Q1"/>
<name>A0A8J3D7Q1_9BACT</name>
<dbReference type="EMBL" id="BMXF01000002">
    <property type="protein sequence ID" value="GHB72923.1"/>
    <property type="molecule type" value="Genomic_DNA"/>
</dbReference>
<protein>
    <recommendedName>
        <fullName evidence="6">FecR family protein</fullName>
    </recommendedName>
</protein>
<evidence type="ECO:0000313" key="5">
    <source>
        <dbReference type="Proteomes" id="UP000598271"/>
    </source>
</evidence>
<dbReference type="Pfam" id="PF16344">
    <property type="entry name" value="FecR_C"/>
    <property type="match status" value="1"/>
</dbReference>
<dbReference type="PANTHER" id="PTHR30273:SF2">
    <property type="entry name" value="PROTEIN FECR"/>
    <property type="match status" value="1"/>
</dbReference>
<feature type="domain" description="FecR protein" evidence="2">
    <location>
        <begin position="150"/>
        <end position="240"/>
    </location>
</feature>
<dbReference type="PANTHER" id="PTHR30273">
    <property type="entry name" value="PERIPLASMIC SIGNAL SENSOR AND SIGMA FACTOR ACTIVATOR FECR-RELATED"/>
    <property type="match status" value="1"/>
</dbReference>
<dbReference type="InterPro" id="IPR032508">
    <property type="entry name" value="FecR_C"/>
</dbReference>
<dbReference type="Proteomes" id="UP000598271">
    <property type="component" value="Unassembled WGS sequence"/>
</dbReference>
<dbReference type="PIRSF" id="PIRSF018266">
    <property type="entry name" value="FecR"/>
    <property type="match status" value="1"/>
</dbReference>
<comment type="caution">
    <text evidence="4">The sequence shown here is derived from an EMBL/GenBank/DDBJ whole genome shotgun (WGS) entry which is preliminary data.</text>
</comment>
<keyword evidence="1" id="KW-0812">Transmembrane</keyword>
<evidence type="ECO:0008006" key="6">
    <source>
        <dbReference type="Google" id="ProtNLM"/>
    </source>
</evidence>
<keyword evidence="1" id="KW-0472">Membrane</keyword>
<organism evidence="4 5">
    <name type="scientific">Persicitalea jodogahamensis</name>
    <dbReference type="NCBI Taxonomy" id="402147"/>
    <lineage>
        <taxon>Bacteria</taxon>
        <taxon>Pseudomonadati</taxon>
        <taxon>Bacteroidota</taxon>
        <taxon>Cytophagia</taxon>
        <taxon>Cytophagales</taxon>
        <taxon>Spirosomataceae</taxon>
        <taxon>Persicitalea</taxon>
    </lineage>
</organism>
<gene>
    <name evidence="4" type="ORF">GCM10007390_28770</name>
</gene>
<dbReference type="Pfam" id="PF04773">
    <property type="entry name" value="FecR"/>
    <property type="match status" value="1"/>
</dbReference>
<reference evidence="4 5" key="1">
    <citation type="journal article" date="2014" name="Int. J. Syst. Evol. Microbiol.">
        <title>Complete genome sequence of Corynebacterium casei LMG S-19264T (=DSM 44701T), isolated from a smear-ripened cheese.</title>
        <authorList>
            <consortium name="US DOE Joint Genome Institute (JGI-PGF)"/>
            <person name="Walter F."/>
            <person name="Albersmeier A."/>
            <person name="Kalinowski J."/>
            <person name="Ruckert C."/>
        </authorList>
    </citation>
    <scope>NUCLEOTIDE SEQUENCE [LARGE SCALE GENOMIC DNA]</scope>
    <source>
        <strain evidence="4 5">KCTC 12866</strain>
    </source>
</reference>
<dbReference type="GO" id="GO:0016989">
    <property type="term" value="F:sigma factor antagonist activity"/>
    <property type="evidence" value="ECO:0007669"/>
    <property type="project" value="TreeGrafter"/>
</dbReference>
<evidence type="ECO:0000259" key="3">
    <source>
        <dbReference type="Pfam" id="PF16344"/>
    </source>
</evidence>
<feature type="transmembrane region" description="Helical" evidence="1">
    <location>
        <begin position="101"/>
        <end position="123"/>
    </location>
</feature>
<dbReference type="Gene3D" id="2.60.120.1440">
    <property type="match status" value="1"/>
</dbReference>
<keyword evidence="5" id="KW-1185">Reference proteome</keyword>
<proteinExistence type="predicted"/>
<accession>A0A8J3D7Q1</accession>
<evidence type="ECO:0000313" key="4">
    <source>
        <dbReference type="EMBL" id="GHB72923.1"/>
    </source>
</evidence>
<evidence type="ECO:0000256" key="1">
    <source>
        <dbReference type="SAM" id="Phobius"/>
    </source>
</evidence>
<dbReference type="InterPro" id="IPR006860">
    <property type="entry name" value="FecR"/>
</dbReference>
<feature type="domain" description="Protein FecR C-terminal" evidence="3">
    <location>
        <begin position="295"/>
        <end position="363"/>
    </location>
</feature>
<dbReference type="RefSeq" id="WP_189565156.1">
    <property type="nucleotide sequence ID" value="NZ_BMXF01000002.1"/>
</dbReference>
<evidence type="ECO:0000259" key="2">
    <source>
        <dbReference type="Pfam" id="PF04773"/>
    </source>
</evidence>
<keyword evidence="1" id="KW-1133">Transmembrane helix</keyword>
<sequence>MENYQHYTVEEFIHDNQFRTWVSTENPEAEKFWQAFQERYPEQKPTLKAARSLFLALHESQSIPTDEQGRRIWLAINEATAPGVYDEPSEEELPEANLSPIWGWLRAAAVVLVVLGVGWLAFWKGNEAPATYSAQALESNIPLVERKNETGKPLNIELSDGSRIVLYPDSRLSYGKAFEDSKREVFLSGKAYFEVAEDTTRPFLVFAENLVTKVVGTSFFVDAFAQNQTPTVEVRTGKVKVFTLEKFRESQQGKPEEMLILTANQQASYDKVKKGFSASRVPKTAPVKPAESKSDFNFQNVAVVDVFKTLETSYGVKIEYKDKALTGCNITAPLGAEPLFRKLDIVCQTIGATYEVFETRIVITGSGCM</sequence>
<dbReference type="Gene3D" id="3.55.50.30">
    <property type="match status" value="1"/>
</dbReference>